<dbReference type="GeneID" id="87945554"/>
<dbReference type="KEGG" id="cdet:87945554"/>
<feature type="compositionally biased region" description="Low complexity" evidence="1">
    <location>
        <begin position="71"/>
        <end position="83"/>
    </location>
</feature>
<feature type="transmembrane region" description="Helical" evidence="2">
    <location>
        <begin position="657"/>
        <end position="677"/>
    </location>
</feature>
<evidence type="ECO:0008006" key="5">
    <source>
        <dbReference type="Google" id="ProtNLM"/>
    </source>
</evidence>
<evidence type="ECO:0000313" key="3">
    <source>
        <dbReference type="EMBL" id="WQF84037.1"/>
    </source>
</evidence>
<organism evidence="3 4">
    <name type="scientific">Colletotrichum destructivum</name>
    <dbReference type="NCBI Taxonomy" id="34406"/>
    <lineage>
        <taxon>Eukaryota</taxon>
        <taxon>Fungi</taxon>
        <taxon>Dikarya</taxon>
        <taxon>Ascomycota</taxon>
        <taxon>Pezizomycotina</taxon>
        <taxon>Sordariomycetes</taxon>
        <taxon>Hypocreomycetidae</taxon>
        <taxon>Glomerellales</taxon>
        <taxon>Glomerellaceae</taxon>
        <taxon>Colletotrichum</taxon>
        <taxon>Colletotrichum destructivum species complex</taxon>
    </lineage>
</organism>
<protein>
    <recommendedName>
        <fullName evidence="5">Short-chain dehydrogenase</fullName>
    </recommendedName>
</protein>
<proteinExistence type="predicted"/>
<dbReference type="EMBL" id="CP137309">
    <property type="protein sequence ID" value="WQF84037.1"/>
    <property type="molecule type" value="Genomic_DNA"/>
</dbReference>
<dbReference type="Pfam" id="PF11374">
    <property type="entry name" value="DUF3176"/>
    <property type="match status" value="1"/>
</dbReference>
<dbReference type="AlphaFoldDB" id="A0AAX4ILH2"/>
<evidence type="ECO:0000313" key="4">
    <source>
        <dbReference type="Proteomes" id="UP001322277"/>
    </source>
</evidence>
<keyword evidence="4" id="KW-1185">Reference proteome</keyword>
<dbReference type="InterPro" id="IPR021514">
    <property type="entry name" value="DUF3176"/>
</dbReference>
<feature type="transmembrane region" description="Helical" evidence="2">
    <location>
        <begin position="107"/>
        <end position="132"/>
    </location>
</feature>
<feature type="transmembrane region" description="Helical" evidence="2">
    <location>
        <begin position="203"/>
        <end position="229"/>
    </location>
</feature>
<feature type="transmembrane region" description="Helical" evidence="2">
    <location>
        <begin position="144"/>
        <end position="166"/>
    </location>
</feature>
<feature type="compositionally biased region" description="Pro residues" evidence="1">
    <location>
        <begin position="87"/>
        <end position="97"/>
    </location>
</feature>
<evidence type="ECO:0000256" key="2">
    <source>
        <dbReference type="SAM" id="Phobius"/>
    </source>
</evidence>
<dbReference type="Proteomes" id="UP001322277">
    <property type="component" value="Chromosome 5"/>
</dbReference>
<dbReference type="RefSeq" id="XP_062781261.1">
    <property type="nucleotide sequence ID" value="XM_062925210.1"/>
</dbReference>
<evidence type="ECO:0000256" key="1">
    <source>
        <dbReference type="SAM" id="MobiDB-lite"/>
    </source>
</evidence>
<keyword evidence="2" id="KW-1133">Transmembrane helix</keyword>
<feature type="region of interest" description="Disordered" evidence="1">
    <location>
        <begin position="1"/>
        <end position="100"/>
    </location>
</feature>
<gene>
    <name evidence="3" type="ORF">CDEST_09051</name>
</gene>
<sequence length="793" mass="86528">MTGPQPQRGWELEERIMPSEFDQQRRDTSTTDGPKQPISPHQVRWPFEDTGPDDDGIKQPYPPLPPPESPPVQQQQQQQQQQHHQPHPPAGPEPSPKPSRTRHVLRYWGLEILTVFAAVCLLAAIVALLAYYDGHYMPEWPFEINLNTAIALLSTFLRAAIVAAVAEIIGQIKWTWFAEQTRPLQHLEDFDAASRSVLGSMKLLAVVLWNLGFSSAGFLAISAAAVTIASLTVAPVTQQAVRAEACSMLQDHVRSAIPAAHYVPGSSAYYRVGAGMYEIEVDMKSAMIKGITDPASQDSNVQVTCPSGNCSWPDWGTGVTHASIGVCSRCIDTTSFVSPPNEGGNLTLPDSGAFINALGGKYMWMGYSNLTAYSRLFDDEFATASAVSLANFSTLMVSRSPCTSDDSTEALRLTCPHRLSQSDNSYFAGIGDYIAASCVLYPCLKEYRARYEGNVLTEDVVRTTPAVPNPAEQMSSANAYQYSAFSNYTAIQNPCVLDNGTWYDSSNRSQAAHVPGRTWANFSTLDEGAGDPQPGDTISSVPNACLYKMDGTFFSALSRFLSVDLLSASCRYDSMQSGHIDCQDAWWLTPLWADNNATTAGLAEAIDSFAWAVTNKLRETGLGPDVMRGADALRSRNAEVLGDVWASTTCTFFDRKYIALPAVLVAFCAFLLGWIIVTNHTDPEQPVWKGSVLPLLFFGLHSTVGPGAAGRGGGGGGGESRDAERLARNMTFFRENGRGAPELNRIQQESGRMWVRFHGGTDPGFLDLGTKGRRRRDPEADDVMLVRERAVKS</sequence>
<dbReference type="PANTHER" id="PTHR35394">
    <property type="entry name" value="DUF3176 DOMAIN-CONTAINING PROTEIN"/>
    <property type="match status" value="1"/>
</dbReference>
<reference evidence="4" key="1">
    <citation type="journal article" date="2023" name="bioRxiv">
        <title>Complete genome of the Medicago anthracnose fungus, Colletotrichum destructivum, reveals a mini-chromosome-like region within a core chromosome.</title>
        <authorList>
            <person name="Lapalu N."/>
            <person name="Simon A."/>
            <person name="Lu A."/>
            <person name="Plaumann P.-L."/>
            <person name="Amselem J."/>
            <person name="Pigne S."/>
            <person name="Auger A."/>
            <person name="Koch C."/>
            <person name="Dallery J.-F."/>
            <person name="O'Connell R.J."/>
        </authorList>
    </citation>
    <scope>NUCLEOTIDE SEQUENCE [LARGE SCALE GENOMIC DNA]</scope>
    <source>
        <strain evidence="4">CBS 520.97</strain>
    </source>
</reference>
<keyword evidence="2" id="KW-0812">Transmembrane</keyword>
<dbReference type="PANTHER" id="PTHR35394:SF5">
    <property type="entry name" value="DUF3176 DOMAIN-CONTAINING PROTEIN"/>
    <property type="match status" value="1"/>
</dbReference>
<name>A0AAX4ILH2_9PEZI</name>
<keyword evidence="2" id="KW-0472">Membrane</keyword>
<accession>A0AAX4ILH2</accession>
<feature type="compositionally biased region" description="Basic and acidic residues" evidence="1">
    <location>
        <begin position="10"/>
        <end position="29"/>
    </location>
</feature>
<feature type="compositionally biased region" description="Pro residues" evidence="1">
    <location>
        <begin position="60"/>
        <end position="70"/>
    </location>
</feature>